<dbReference type="AlphaFoldDB" id="A0A330L6A6"/>
<feature type="compositionally biased region" description="Acidic residues" evidence="1">
    <location>
        <begin position="1"/>
        <end position="11"/>
    </location>
</feature>
<protein>
    <submittedName>
        <fullName evidence="2">Uncharacterized protein</fullName>
    </submittedName>
</protein>
<evidence type="ECO:0000313" key="2">
    <source>
        <dbReference type="EMBL" id="SPP65294.1"/>
    </source>
</evidence>
<dbReference type="RefSeq" id="WP_181416792.1">
    <property type="nucleotide sequence ID" value="NZ_OUNR01000016.1"/>
</dbReference>
<organism evidence="2 3">
    <name type="scientific">Nitrospira lenta</name>
    <dbReference type="NCBI Taxonomy" id="1436998"/>
    <lineage>
        <taxon>Bacteria</taxon>
        <taxon>Pseudomonadati</taxon>
        <taxon>Nitrospirota</taxon>
        <taxon>Nitrospiria</taxon>
        <taxon>Nitrospirales</taxon>
        <taxon>Nitrospiraceae</taxon>
        <taxon>Nitrospira</taxon>
    </lineage>
</organism>
<feature type="region of interest" description="Disordered" evidence="1">
    <location>
        <begin position="1"/>
        <end position="23"/>
    </location>
</feature>
<dbReference type="EMBL" id="OUNR01000016">
    <property type="protein sequence ID" value="SPP65294.1"/>
    <property type="molecule type" value="Genomic_DNA"/>
</dbReference>
<reference evidence="3" key="1">
    <citation type="submission" date="2018-04" db="EMBL/GenBank/DDBJ databases">
        <authorList>
            <person name="Lucker S."/>
            <person name="Sakoula D."/>
        </authorList>
    </citation>
    <scope>NUCLEOTIDE SEQUENCE [LARGE SCALE GENOMIC DNA]</scope>
</reference>
<gene>
    <name evidence="2" type="ORF">NITLEN_30208</name>
</gene>
<keyword evidence="3" id="KW-1185">Reference proteome</keyword>
<dbReference type="InParanoid" id="A0A330L6A6"/>
<evidence type="ECO:0000256" key="1">
    <source>
        <dbReference type="SAM" id="MobiDB-lite"/>
    </source>
</evidence>
<dbReference type="Proteomes" id="UP000248168">
    <property type="component" value="Unassembled WGS sequence"/>
</dbReference>
<accession>A0A330L6A6</accession>
<evidence type="ECO:0000313" key="3">
    <source>
        <dbReference type="Proteomes" id="UP000248168"/>
    </source>
</evidence>
<proteinExistence type="predicted"/>
<sequence>MVDEDDDDNFELPDLPIYDKGPPPDCPICGDPMKFIDGDWACVDCNGELLGPETG</sequence>
<name>A0A330L6A6_9BACT</name>